<keyword evidence="2" id="KW-0812">Transmembrane</keyword>
<dbReference type="InterPro" id="IPR013083">
    <property type="entry name" value="Znf_RING/FYVE/PHD"/>
</dbReference>
<evidence type="ECO:0000256" key="1">
    <source>
        <dbReference type="SAM" id="MobiDB-lite"/>
    </source>
</evidence>
<feature type="region of interest" description="Disordered" evidence="1">
    <location>
        <begin position="937"/>
        <end position="959"/>
    </location>
</feature>
<evidence type="ECO:0000259" key="3">
    <source>
        <dbReference type="PROSITE" id="PS51698"/>
    </source>
</evidence>
<evidence type="ECO:0000313" key="4">
    <source>
        <dbReference type="EMBL" id="EFJ52638.1"/>
    </source>
</evidence>
<dbReference type="Pfam" id="PF04564">
    <property type="entry name" value="U-box"/>
    <property type="match status" value="1"/>
</dbReference>
<dbReference type="OrthoDB" id="10064100at2759"/>
<keyword evidence="2" id="KW-0472">Membrane</keyword>
<evidence type="ECO:0000256" key="2">
    <source>
        <dbReference type="SAM" id="Phobius"/>
    </source>
</evidence>
<dbReference type="SUPFAM" id="SSF57850">
    <property type="entry name" value="RING/U-box"/>
    <property type="match status" value="1"/>
</dbReference>
<dbReference type="PANTHER" id="PTHR46573:SF1">
    <property type="entry name" value="WD REPEAT, SAM AND U-BOX DOMAIN-CONTAINING PROTEIN 1"/>
    <property type="match status" value="1"/>
</dbReference>
<organism evidence="5">
    <name type="scientific">Volvox carteri f. nagariensis</name>
    <dbReference type="NCBI Taxonomy" id="3068"/>
    <lineage>
        <taxon>Eukaryota</taxon>
        <taxon>Viridiplantae</taxon>
        <taxon>Chlorophyta</taxon>
        <taxon>core chlorophytes</taxon>
        <taxon>Chlorophyceae</taxon>
        <taxon>CS clade</taxon>
        <taxon>Chlamydomonadales</taxon>
        <taxon>Volvocaceae</taxon>
        <taxon>Volvox</taxon>
    </lineage>
</organism>
<dbReference type="Proteomes" id="UP000001058">
    <property type="component" value="Unassembled WGS sequence"/>
</dbReference>
<dbReference type="RefSeq" id="XP_002945643.1">
    <property type="nucleotide sequence ID" value="XM_002945597.1"/>
</dbReference>
<dbReference type="GO" id="GO:0004842">
    <property type="term" value="F:ubiquitin-protein transferase activity"/>
    <property type="evidence" value="ECO:0007669"/>
    <property type="project" value="InterPro"/>
</dbReference>
<protein>
    <recommendedName>
        <fullName evidence="3">U-box domain-containing protein</fullName>
    </recommendedName>
</protein>
<feature type="region of interest" description="Disordered" evidence="1">
    <location>
        <begin position="1013"/>
        <end position="1033"/>
    </location>
</feature>
<dbReference type="Gene3D" id="3.30.40.10">
    <property type="entry name" value="Zinc/RING finger domain, C3HC4 (zinc finger)"/>
    <property type="match status" value="1"/>
</dbReference>
<feature type="domain" description="U-box" evidence="3">
    <location>
        <begin position="616"/>
        <end position="689"/>
    </location>
</feature>
<feature type="compositionally biased region" description="Gly residues" evidence="1">
    <location>
        <begin position="551"/>
        <end position="583"/>
    </location>
</feature>
<dbReference type="InterPro" id="IPR003613">
    <property type="entry name" value="Ubox_domain"/>
</dbReference>
<evidence type="ECO:0000313" key="5">
    <source>
        <dbReference type="Proteomes" id="UP000001058"/>
    </source>
</evidence>
<reference evidence="4 5" key="1">
    <citation type="journal article" date="2010" name="Science">
        <title>Genomic analysis of organismal complexity in the multicellular green alga Volvox carteri.</title>
        <authorList>
            <person name="Prochnik S.E."/>
            <person name="Umen J."/>
            <person name="Nedelcu A.M."/>
            <person name="Hallmann A."/>
            <person name="Miller S.M."/>
            <person name="Nishii I."/>
            <person name="Ferris P."/>
            <person name="Kuo A."/>
            <person name="Mitros T."/>
            <person name="Fritz-Laylin L.K."/>
            <person name="Hellsten U."/>
            <person name="Chapman J."/>
            <person name="Simakov O."/>
            <person name="Rensing S.A."/>
            <person name="Terry A."/>
            <person name="Pangilinan J."/>
            <person name="Kapitonov V."/>
            <person name="Jurka J."/>
            <person name="Salamov A."/>
            <person name="Shapiro H."/>
            <person name="Schmutz J."/>
            <person name="Grimwood J."/>
            <person name="Lindquist E."/>
            <person name="Lucas S."/>
            <person name="Grigoriev I.V."/>
            <person name="Schmitt R."/>
            <person name="Kirk D."/>
            <person name="Rokhsar D.S."/>
        </authorList>
    </citation>
    <scope>NUCLEOTIDE SEQUENCE [LARGE SCALE GENOMIC DNA]</scope>
    <source>
        <strain evidence="5">f. Nagariensis / Eve</strain>
    </source>
</reference>
<feature type="transmembrane region" description="Helical" evidence="2">
    <location>
        <begin position="381"/>
        <end position="403"/>
    </location>
</feature>
<keyword evidence="2" id="KW-1133">Transmembrane helix</keyword>
<dbReference type="InParanoid" id="D8TH31"/>
<dbReference type="AlphaFoldDB" id="D8TH31"/>
<keyword evidence="5" id="KW-1185">Reference proteome</keyword>
<accession>D8TH31</accession>
<name>D8TH31_VOLCA</name>
<dbReference type="PROSITE" id="PS51698">
    <property type="entry name" value="U_BOX"/>
    <property type="match status" value="1"/>
</dbReference>
<feature type="transmembrane region" description="Helical" evidence="2">
    <location>
        <begin position="477"/>
        <end position="501"/>
    </location>
</feature>
<feature type="transmembrane region" description="Helical" evidence="2">
    <location>
        <begin position="446"/>
        <end position="471"/>
    </location>
</feature>
<dbReference type="GO" id="GO:0016567">
    <property type="term" value="P:protein ubiquitination"/>
    <property type="evidence" value="ECO:0007669"/>
    <property type="project" value="UniProtKB-UniPathway"/>
</dbReference>
<dbReference type="GeneID" id="9625458"/>
<dbReference type="CDD" id="cd16655">
    <property type="entry name" value="RING-Ubox_WDSUB1-like"/>
    <property type="match status" value="1"/>
</dbReference>
<dbReference type="UniPathway" id="UPA00143"/>
<dbReference type="InterPro" id="IPR052085">
    <property type="entry name" value="WD-SAM-U-box"/>
</dbReference>
<feature type="region of interest" description="Disordered" evidence="1">
    <location>
        <begin position="512"/>
        <end position="531"/>
    </location>
</feature>
<dbReference type="SMART" id="SM00504">
    <property type="entry name" value="Ubox"/>
    <property type="match status" value="1"/>
</dbReference>
<dbReference type="EMBL" id="GL378323">
    <property type="protein sequence ID" value="EFJ52638.1"/>
    <property type="molecule type" value="Genomic_DNA"/>
</dbReference>
<gene>
    <name evidence="4" type="ORF">VOLCADRAFT_102616</name>
</gene>
<feature type="compositionally biased region" description="Gly residues" evidence="1">
    <location>
        <begin position="512"/>
        <end position="528"/>
    </location>
</feature>
<dbReference type="PANTHER" id="PTHR46573">
    <property type="entry name" value="WD REPEAT, SAM AND U-BOX DOMAIN-CONTAINING PROTEIN 1"/>
    <property type="match status" value="1"/>
</dbReference>
<dbReference type="KEGG" id="vcn:VOLCADRAFT_102616"/>
<sequence>MISQQFCRRPTLPSRSTTLAARPVRTVRMQLFRRDGPVLVEEGAVEELNQPTKRQREQIKRTLQELGFTEQAADILAYGKITNSNADLLIGDIRASFGIYQAPPPQGPVETVQNGVQDLLDRLRLPFLGLVLAAGLAAAFSQRRTTVSYDTTFQVHKELLSQILNTVLRVKERDSRQVGDPFIAPYLAGIYQRLGLEYSGLLCFTRVTLLWRRIAAATTAAAVAVAEGVTAPPGSETDAAEAEAAAASGRLFAARVVTLDWHVQQLHRELVLEPWKAADLRLMLSRAAAYAEGQASTGPLTIAAAAAGDAACRHPATWAAGGHGGGGGGLTGPWLPRHASALIGGGGGGGGGGRMGGYSPGGSGGCDGSSNFLRAWMRAPLGAVLFWLMWLWCPTMLVALEAMQAAPDNPWMALYICVIATCRTLAEWRATASVVLAPGLTLSQRVYGLAAVHVAVGLAAAVVTGLLNTWLPLLGHGAATVVVWLHLVVLPTVMVAVLSVAGMPQVARQLAGGGRAPAGAGGVDGGGARRTRRGSAAAAADVLGLMQGRRPGSGGIRDGDRGGLGSGGGGDGGGGGRGGGRVHSGGTSVAAAAAAAAQVHWPPALDVPAWLDDWPNAPEAFRCPITQSLMREPAQASSGVTYERPAIVQWLDHRRVDPVTHVPLKRHRLAPNLNLRHMIEVWVQDRVEARRRLAQRLREELSTEAAAKAAAAAAAAVGTTTATPRCSAAAEAVASAAEALAAAAAASFGRSQPRSETIGATAAGAGSGAGGEHSGDAAVACTAVSGAAAAAGGAGAVASRVESPETAEVADSRPEGSVRTTSVGVIARVGDVPGGGANGGAGGLGAGASSGVVQVEEVEALALAAARERAGRSRRRCPGGFGAVGCDNGRDGSGGGTTHVCSRHRRSGSGIANGNDGGSWSWSADGADGVAEEVYGNDGLDGEDAGAMSTGSGESPFAAPLTLAAGGSGADAEEENELAADPQASVSAGIHVGGGGSDVNSYVYDNGFGSDRGDHVAGAEQRNPAAASTAADTDLRRQEASLGHGPSFGLVWDGADPDSSGVYGVDGSGVSTTAAAATAVT</sequence>
<feature type="region of interest" description="Disordered" evidence="1">
    <location>
        <begin position="546"/>
        <end position="586"/>
    </location>
</feature>
<proteinExistence type="predicted"/>